<proteinExistence type="predicted"/>
<dbReference type="PATRIC" id="fig|931276.5.peg.1751"/>
<dbReference type="GO" id="GO:0003700">
    <property type="term" value="F:DNA-binding transcription factor activity"/>
    <property type="evidence" value="ECO:0007669"/>
    <property type="project" value="InterPro"/>
</dbReference>
<reference evidence="5 6" key="1">
    <citation type="submission" date="2013-02" db="EMBL/GenBank/DDBJ databases">
        <title>Genome sequence of Clostridium saccharoperbutylacetonicum N1-4(HMT).</title>
        <authorList>
            <person name="Poehlein A."/>
            <person name="Daniel R."/>
        </authorList>
    </citation>
    <scope>NUCLEOTIDE SEQUENCE [LARGE SCALE GENOMIC DNA]</scope>
    <source>
        <strain evidence="6">N1-4(HMT)</strain>
    </source>
</reference>
<evidence type="ECO:0000259" key="4">
    <source>
        <dbReference type="PROSITE" id="PS01124"/>
    </source>
</evidence>
<dbReference type="Gene3D" id="2.60.120.10">
    <property type="entry name" value="Jelly Rolls"/>
    <property type="match status" value="1"/>
</dbReference>
<evidence type="ECO:0000256" key="2">
    <source>
        <dbReference type="ARBA" id="ARBA00023125"/>
    </source>
</evidence>
<dbReference type="InterPro" id="IPR011051">
    <property type="entry name" value="RmlC_Cupin_sf"/>
</dbReference>
<evidence type="ECO:0000256" key="1">
    <source>
        <dbReference type="ARBA" id="ARBA00023015"/>
    </source>
</evidence>
<dbReference type="SMART" id="SM00342">
    <property type="entry name" value="HTH_ARAC"/>
    <property type="match status" value="1"/>
</dbReference>
<organism evidence="5 6">
    <name type="scientific">Clostridium saccharoperbutylacetonicum N1-4(HMT)</name>
    <dbReference type="NCBI Taxonomy" id="931276"/>
    <lineage>
        <taxon>Bacteria</taxon>
        <taxon>Bacillati</taxon>
        <taxon>Bacillota</taxon>
        <taxon>Clostridia</taxon>
        <taxon>Eubacteriales</taxon>
        <taxon>Clostridiaceae</taxon>
        <taxon>Clostridium</taxon>
    </lineage>
</organism>
<evidence type="ECO:0000313" key="6">
    <source>
        <dbReference type="Proteomes" id="UP000011728"/>
    </source>
</evidence>
<keyword evidence="6" id="KW-1185">Reference proteome</keyword>
<gene>
    <name evidence="5" type="ORF">Cspa_c17730</name>
</gene>
<dbReference type="PANTHER" id="PTHR43280:SF28">
    <property type="entry name" value="HTH-TYPE TRANSCRIPTIONAL ACTIVATOR RHAS"/>
    <property type="match status" value="1"/>
</dbReference>
<dbReference type="GO" id="GO:0043565">
    <property type="term" value="F:sequence-specific DNA binding"/>
    <property type="evidence" value="ECO:0007669"/>
    <property type="project" value="InterPro"/>
</dbReference>
<dbReference type="SUPFAM" id="SSF51182">
    <property type="entry name" value="RmlC-like cupins"/>
    <property type="match status" value="1"/>
</dbReference>
<dbReference type="eggNOG" id="COG1917">
    <property type="taxonomic scope" value="Bacteria"/>
</dbReference>
<evidence type="ECO:0000256" key="3">
    <source>
        <dbReference type="ARBA" id="ARBA00023163"/>
    </source>
</evidence>
<accession>M1MGS4</accession>
<dbReference type="EMBL" id="CP004121">
    <property type="protein sequence ID" value="AGF55543.1"/>
    <property type="molecule type" value="Genomic_DNA"/>
</dbReference>
<keyword evidence="3" id="KW-0804">Transcription</keyword>
<keyword evidence="1" id="KW-0805">Transcription regulation</keyword>
<name>M1MGS4_9CLOT</name>
<dbReference type="InterPro" id="IPR020449">
    <property type="entry name" value="Tscrpt_reg_AraC-type_HTH"/>
</dbReference>
<dbReference type="HOGENOM" id="CLU_000445_88_0_9"/>
<dbReference type="InterPro" id="IPR018062">
    <property type="entry name" value="HTH_AraC-typ_CS"/>
</dbReference>
<sequence>MNLNDLTQYLYTYNEDEIFYRKYYEARQDIVLHKGLLENIDKDYIIKHKLIIPEVSDKEIPKQMADETYFEMNSQNSIILLKHNRYTPEFTHKHVFFELIYVLAGQCTQKIGEHHIEMGEGDITIVSPNVKHSIAVFDDSIIINLLIRRNTFEDIFFDFLRNNNLLSNFFINNLYKEQRNDYIIFRTSKDEEIRNSILEMFLEYKNRSRYYNNILNNLLMVFFARLLRSHEKNVELPSLLKKETLRHIEMITYIQDNYIGITLDDVARRFHFSSPHSSKLIKEATGLTFTQLIQKIRLERAENLLLNTNISIADISNSVGYPTVEHFIRLFKRKNDISPSQYRKNNKLN</sequence>
<keyword evidence="2" id="KW-0238">DNA-binding</keyword>
<dbReference type="Pfam" id="PF02311">
    <property type="entry name" value="AraC_binding"/>
    <property type="match status" value="1"/>
</dbReference>
<protein>
    <submittedName>
        <fullName evidence="5">Transcriptional regulator AraC family</fullName>
    </submittedName>
</protein>
<dbReference type="InterPro" id="IPR018060">
    <property type="entry name" value="HTH_AraC"/>
</dbReference>
<dbReference type="PROSITE" id="PS00041">
    <property type="entry name" value="HTH_ARAC_FAMILY_1"/>
    <property type="match status" value="1"/>
</dbReference>
<dbReference type="PRINTS" id="PR00032">
    <property type="entry name" value="HTHARAC"/>
</dbReference>
<dbReference type="InterPro" id="IPR003313">
    <property type="entry name" value="AraC-bd"/>
</dbReference>
<dbReference type="OrthoDB" id="2562023at2"/>
<dbReference type="SUPFAM" id="SSF46689">
    <property type="entry name" value="Homeodomain-like"/>
    <property type="match status" value="1"/>
</dbReference>
<feature type="domain" description="HTH araC/xylS-type" evidence="4">
    <location>
        <begin position="248"/>
        <end position="345"/>
    </location>
</feature>
<dbReference type="RefSeq" id="WP_015391864.1">
    <property type="nucleotide sequence ID" value="NC_020291.1"/>
</dbReference>
<dbReference type="PANTHER" id="PTHR43280">
    <property type="entry name" value="ARAC-FAMILY TRANSCRIPTIONAL REGULATOR"/>
    <property type="match status" value="1"/>
</dbReference>
<evidence type="ECO:0000313" key="5">
    <source>
        <dbReference type="EMBL" id="AGF55543.1"/>
    </source>
</evidence>
<dbReference type="PROSITE" id="PS01124">
    <property type="entry name" value="HTH_ARAC_FAMILY_2"/>
    <property type="match status" value="1"/>
</dbReference>
<dbReference type="InterPro" id="IPR014710">
    <property type="entry name" value="RmlC-like_jellyroll"/>
</dbReference>
<dbReference type="eggNOG" id="COG2207">
    <property type="taxonomic scope" value="Bacteria"/>
</dbReference>
<dbReference type="Proteomes" id="UP000011728">
    <property type="component" value="Chromosome"/>
</dbReference>
<dbReference type="Gene3D" id="1.10.10.60">
    <property type="entry name" value="Homeodomain-like"/>
    <property type="match status" value="2"/>
</dbReference>
<dbReference type="InterPro" id="IPR009057">
    <property type="entry name" value="Homeodomain-like_sf"/>
</dbReference>
<dbReference type="Pfam" id="PF12833">
    <property type="entry name" value="HTH_18"/>
    <property type="match status" value="1"/>
</dbReference>
<dbReference type="AlphaFoldDB" id="M1MGS4"/>
<dbReference type="KEGG" id="csr:Cspa_c17730"/>